<protein>
    <submittedName>
        <fullName evidence="2">Uncharacterized protein</fullName>
    </submittedName>
</protein>
<accession>A0A5E4NM43</accession>
<dbReference type="AlphaFoldDB" id="A0A5E4NM43"/>
<gene>
    <name evidence="2" type="ORF">CINCED_3A016082</name>
</gene>
<name>A0A5E4NM43_9HEMI</name>
<organism evidence="2 3">
    <name type="scientific">Cinara cedri</name>
    <dbReference type="NCBI Taxonomy" id="506608"/>
    <lineage>
        <taxon>Eukaryota</taxon>
        <taxon>Metazoa</taxon>
        <taxon>Ecdysozoa</taxon>
        <taxon>Arthropoda</taxon>
        <taxon>Hexapoda</taxon>
        <taxon>Insecta</taxon>
        <taxon>Pterygota</taxon>
        <taxon>Neoptera</taxon>
        <taxon>Paraneoptera</taxon>
        <taxon>Hemiptera</taxon>
        <taxon>Sternorrhyncha</taxon>
        <taxon>Aphidomorpha</taxon>
        <taxon>Aphidoidea</taxon>
        <taxon>Aphididae</taxon>
        <taxon>Lachninae</taxon>
        <taxon>Cinara</taxon>
    </lineage>
</organism>
<evidence type="ECO:0000313" key="2">
    <source>
        <dbReference type="EMBL" id="VVC46012.1"/>
    </source>
</evidence>
<reference evidence="2 3" key="1">
    <citation type="submission" date="2019-08" db="EMBL/GenBank/DDBJ databases">
        <authorList>
            <person name="Alioto T."/>
            <person name="Alioto T."/>
            <person name="Gomez Garrido J."/>
        </authorList>
    </citation>
    <scope>NUCLEOTIDE SEQUENCE [LARGE SCALE GENOMIC DNA]</scope>
</reference>
<evidence type="ECO:0000313" key="3">
    <source>
        <dbReference type="Proteomes" id="UP000325440"/>
    </source>
</evidence>
<evidence type="ECO:0000256" key="1">
    <source>
        <dbReference type="SAM" id="MobiDB-lite"/>
    </source>
</evidence>
<feature type="region of interest" description="Disordered" evidence="1">
    <location>
        <begin position="15"/>
        <end position="34"/>
    </location>
</feature>
<sequence>MEGIDDLICDGNIQQNMVPGASNGKRPATDQQVEPSYMNTQLRKKKKGFLDSEAGRLSPWPWTKPIVPVINVTDQKNGNDHMMEIYSSSKDNDGKDIIDNSTILNPHYTNEQMMEGMDNVSGHAASQNNDDINIIDICLSSEGKNDNEKINFICTSSGDNVNDYTVAINSDTEESEADDTIKINKNSNLQDAEVELLKPNLFS</sequence>
<keyword evidence="3" id="KW-1185">Reference proteome</keyword>
<proteinExistence type="predicted"/>
<dbReference type="Proteomes" id="UP000325440">
    <property type="component" value="Unassembled WGS sequence"/>
</dbReference>
<dbReference type="EMBL" id="CABPRJ010002427">
    <property type="protein sequence ID" value="VVC46012.1"/>
    <property type="molecule type" value="Genomic_DNA"/>
</dbReference>